<dbReference type="GeneTree" id="ENSGT00940000178418"/>
<feature type="compositionally biased region" description="Acidic residues" evidence="2">
    <location>
        <begin position="325"/>
        <end position="342"/>
    </location>
</feature>
<name>A0A6I8SKV8_XENTR</name>
<reference evidence="3" key="2">
    <citation type="submission" date="2020-05" db="UniProtKB">
        <authorList>
            <consortium name="Ensembl"/>
        </authorList>
    </citation>
    <scope>IDENTIFICATION</scope>
</reference>
<reference evidence="3" key="1">
    <citation type="journal article" date="2010" name="Science">
        <title>The genome of the Western clawed frog Xenopus tropicalis.</title>
        <authorList>
            <person name="Hellsten U."/>
            <person name="Harland R.M."/>
            <person name="Gilchrist M.J."/>
            <person name="Hendrix D."/>
            <person name="Jurka J."/>
            <person name="Kapitonov V."/>
            <person name="Ovcharenko I."/>
            <person name="Putnam N.H."/>
            <person name="Shu S."/>
            <person name="Taher L."/>
            <person name="Blitz I.L."/>
            <person name="Blumberg B."/>
            <person name="Dichmann D.S."/>
            <person name="Dubchak I."/>
            <person name="Amaya E."/>
            <person name="Detter J.C."/>
            <person name="Fletcher R."/>
            <person name="Gerhard D.S."/>
            <person name="Goodstein D."/>
            <person name="Graves T."/>
            <person name="Grigoriev I.V."/>
            <person name="Grimwood J."/>
            <person name="Kawashima T."/>
            <person name="Lindquist E."/>
            <person name="Lucas S.M."/>
            <person name="Mead P.E."/>
            <person name="Mitros T."/>
            <person name="Ogino H."/>
            <person name="Ohta Y."/>
            <person name="Poliakov A.V."/>
            <person name="Pollet N."/>
            <person name="Robert J."/>
            <person name="Salamov A."/>
            <person name="Sater A.K."/>
            <person name="Schmutz J."/>
            <person name="Terry A."/>
            <person name="Vize P.D."/>
            <person name="Warren W.C."/>
            <person name="Wells D."/>
            <person name="Wills A."/>
            <person name="Wilson R.K."/>
            <person name="Zimmerman L.B."/>
            <person name="Zorn A.M."/>
            <person name="Grainger R."/>
            <person name="Grammer T."/>
            <person name="Khokha M.K."/>
            <person name="Richardson P.M."/>
            <person name="Rokhsar D.S."/>
        </authorList>
    </citation>
    <scope>NUCLEOTIDE SEQUENCE [LARGE SCALE GENOMIC DNA]</scope>
    <source>
        <strain evidence="3">Nigerian</strain>
    </source>
</reference>
<sequence>MAATFAQHRREDYSLSGLAGFPFQLEENLAKILRINPADLESVSRYVKSNKEKRLRLPNNLCLRICDLNGTVYMGQNYMLESWKKFYLPKKTNMVVLGTLDNVLCMAPGMQLVVLVSEDGRVFLYEDEELHKAADSLQDFINGSTCTSEVYCRSPSPSPESGDEDEETHKEVLLDNTALNRIATDRLHIQNPSFSQINQLQKKINDVGIVIEQLRKEMDRRVIELDRKYNEQLEELQEAWDNSLTYLLERVDELSGVVANVQALIIEKDKLSEEQYRTPEEELTEEKDKTAMENIPSSEEIEKEQPQISEGSGTSERKKLKGSESEEESKEESEKESEEGRK</sequence>
<evidence type="ECO:0000313" key="3">
    <source>
        <dbReference type="Ensembl" id="ENSXETP00000098132"/>
    </source>
</evidence>
<keyword evidence="1" id="KW-0175">Coiled coil</keyword>
<organism evidence="3">
    <name type="scientific">Xenopus tropicalis</name>
    <name type="common">Western clawed frog</name>
    <name type="synonym">Silurana tropicalis</name>
    <dbReference type="NCBI Taxonomy" id="8364"/>
    <lineage>
        <taxon>Eukaryota</taxon>
        <taxon>Metazoa</taxon>
        <taxon>Chordata</taxon>
        <taxon>Craniata</taxon>
        <taxon>Vertebrata</taxon>
        <taxon>Euteleostomi</taxon>
        <taxon>Amphibia</taxon>
        <taxon>Batrachia</taxon>
        <taxon>Anura</taxon>
        <taxon>Pipoidea</taxon>
        <taxon>Pipidae</taxon>
        <taxon>Xenopodinae</taxon>
        <taxon>Xenopus</taxon>
        <taxon>Silurana</taxon>
    </lineage>
</organism>
<accession>A0A6I8SKV8</accession>
<proteinExistence type="predicted"/>
<dbReference type="Bgee" id="ENSXETG00000036642">
    <property type="expression patterns" value="Expressed in egg cell and 13 other cell types or tissues"/>
</dbReference>
<feature type="region of interest" description="Disordered" evidence="2">
    <location>
        <begin position="275"/>
        <end position="342"/>
    </location>
</feature>
<evidence type="ECO:0000256" key="2">
    <source>
        <dbReference type="SAM" id="MobiDB-lite"/>
    </source>
</evidence>
<dbReference type="AlphaFoldDB" id="A0A6I8SKV8"/>
<feature type="coiled-coil region" evidence="1">
    <location>
        <begin position="197"/>
        <end position="235"/>
    </location>
</feature>
<feature type="compositionally biased region" description="Basic and acidic residues" evidence="2">
    <location>
        <begin position="275"/>
        <end position="291"/>
    </location>
</feature>
<evidence type="ECO:0000256" key="1">
    <source>
        <dbReference type="SAM" id="Coils"/>
    </source>
</evidence>
<feature type="compositionally biased region" description="Basic and acidic residues" evidence="2">
    <location>
        <begin position="315"/>
        <end position="324"/>
    </location>
</feature>
<dbReference type="InterPro" id="IPR003360">
    <property type="entry name" value="US22-like"/>
</dbReference>
<protein>
    <submittedName>
        <fullName evidence="3">Uncharacterized protein</fullName>
    </submittedName>
</protein>
<dbReference type="InParanoid" id="A0A6I8SKV8"/>
<dbReference type="Ensembl" id="ENSXETT00000086157">
    <property type="protein sequence ID" value="ENSXETP00000098132"/>
    <property type="gene ID" value="ENSXETG00000036642"/>
</dbReference>
<dbReference type="Pfam" id="PF02393">
    <property type="entry name" value="US22"/>
    <property type="match status" value="1"/>
</dbReference>